<dbReference type="Pfam" id="PF13560">
    <property type="entry name" value="HTH_31"/>
    <property type="match status" value="1"/>
</dbReference>
<dbReference type="STRING" id="211114.SAMN04489726_0308"/>
<gene>
    <name evidence="2" type="ORF">SAMN04489726_0308</name>
</gene>
<dbReference type="SUPFAM" id="SSF47413">
    <property type="entry name" value="lambda repressor-like DNA-binding domains"/>
    <property type="match status" value="1"/>
</dbReference>
<dbReference type="SUPFAM" id="SSF48452">
    <property type="entry name" value="TPR-like"/>
    <property type="match status" value="1"/>
</dbReference>
<dbReference type="SUPFAM" id="SSF52540">
    <property type="entry name" value="P-loop containing nucleoside triphosphate hydrolases"/>
    <property type="match status" value="1"/>
</dbReference>
<evidence type="ECO:0000313" key="3">
    <source>
        <dbReference type="Proteomes" id="UP000183376"/>
    </source>
</evidence>
<dbReference type="SMART" id="SM00530">
    <property type="entry name" value="HTH_XRE"/>
    <property type="match status" value="1"/>
</dbReference>
<dbReference type="CDD" id="cd00093">
    <property type="entry name" value="HTH_XRE"/>
    <property type="match status" value="1"/>
</dbReference>
<name>A0A1G9R967_ALLAB</name>
<organism evidence="2 3">
    <name type="scientific">Allokutzneria albata</name>
    <name type="common">Kibdelosporangium albatum</name>
    <dbReference type="NCBI Taxonomy" id="211114"/>
    <lineage>
        <taxon>Bacteria</taxon>
        <taxon>Bacillati</taxon>
        <taxon>Actinomycetota</taxon>
        <taxon>Actinomycetes</taxon>
        <taxon>Pseudonocardiales</taxon>
        <taxon>Pseudonocardiaceae</taxon>
        <taxon>Allokutzneria</taxon>
    </lineage>
</organism>
<dbReference type="GO" id="GO:0043531">
    <property type="term" value="F:ADP binding"/>
    <property type="evidence" value="ECO:0007669"/>
    <property type="project" value="InterPro"/>
</dbReference>
<reference evidence="2 3" key="1">
    <citation type="submission" date="2016-10" db="EMBL/GenBank/DDBJ databases">
        <authorList>
            <person name="de Groot N.N."/>
        </authorList>
    </citation>
    <scope>NUCLEOTIDE SEQUENCE [LARGE SCALE GENOMIC DNA]</scope>
    <source>
        <strain evidence="2 3">DSM 44149</strain>
    </source>
</reference>
<dbReference type="Gene3D" id="3.40.50.300">
    <property type="entry name" value="P-loop containing nucleotide triphosphate hydrolases"/>
    <property type="match status" value="1"/>
</dbReference>
<dbReference type="Pfam" id="PF00931">
    <property type="entry name" value="NB-ARC"/>
    <property type="match status" value="1"/>
</dbReference>
<dbReference type="InterPro" id="IPR019734">
    <property type="entry name" value="TPR_rpt"/>
</dbReference>
<dbReference type="InterPro" id="IPR011990">
    <property type="entry name" value="TPR-like_helical_dom_sf"/>
</dbReference>
<dbReference type="RefSeq" id="WP_052407236.1">
    <property type="nucleotide sequence ID" value="NZ_JOEF01000006.1"/>
</dbReference>
<dbReference type="OrthoDB" id="581105at2"/>
<dbReference type="PRINTS" id="PR00364">
    <property type="entry name" value="DISEASERSIST"/>
</dbReference>
<dbReference type="AlphaFoldDB" id="A0A1G9R967"/>
<dbReference type="InterPro" id="IPR010982">
    <property type="entry name" value="Lambda_DNA-bd_dom_sf"/>
</dbReference>
<dbReference type="Gene3D" id="1.25.40.10">
    <property type="entry name" value="Tetratricopeptide repeat domain"/>
    <property type="match status" value="1"/>
</dbReference>
<dbReference type="PANTHER" id="PTHR47691:SF3">
    <property type="entry name" value="HTH-TYPE TRANSCRIPTIONAL REGULATOR RV0890C-RELATED"/>
    <property type="match status" value="1"/>
</dbReference>
<dbReference type="eggNOG" id="COG3903">
    <property type="taxonomic scope" value="Bacteria"/>
</dbReference>
<dbReference type="Gene3D" id="1.10.260.40">
    <property type="entry name" value="lambda repressor-like DNA-binding domains"/>
    <property type="match status" value="1"/>
</dbReference>
<dbReference type="InterPro" id="IPR001387">
    <property type="entry name" value="Cro/C1-type_HTH"/>
</dbReference>
<dbReference type="eggNOG" id="COG3093">
    <property type="taxonomic scope" value="Bacteria"/>
</dbReference>
<feature type="domain" description="HTH cro/C1-type" evidence="1">
    <location>
        <begin position="13"/>
        <end position="69"/>
    </location>
</feature>
<dbReference type="Pfam" id="PF13424">
    <property type="entry name" value="TPR_12"/>
    <property type="match status" value="2"/>
</dbReference>
<proteinExistence type="predicted"/>
<dbReference type="InterPro" id="IPR002182">
    <property type="entry name" value="NB-ARC"/>
</dbReference>
<dbReference type="InterPro" id="IPR027417">
    <property type="entry name" value="P-loop_NTPase"/>
</dbReference>
<dbReference type="Proteomes" id="UP000183376">
    <property type="component" value="Chromosome I"/>
</dbReference>
<keyword evidence="3" id="KW-1185">Reference proteome</keyword>
<evidence type="ECO:0000313" key="2">
    <source>
        <dbReference type="EMBL" id="SDM19778.1"/>
    </source>
</evidence>
<dbReference type="EMBL" id="LT629701">
    <property type="protein sequence ID" value="SDM19778.1"/>
    <property type="molecule type" value="Genomic_DNA"/>
</dbReference>
<evidence type="ECO:0000259" key="1">
    <source>
        <dbReference type="SMART" id="SM00530"/>
    </source>
</evidence>
<dbReference type="PANTHER" id="PTHR47691">
    <property type="entry name" value="REGULATOR-RELATED"/>
    <property type="match status" value="1"/>
</dbReference>
<dbReference type="SMART" id="SM00028">
    <property type="entry name" value="TPR"/>
    <property type="match status" value="4"/>
</dbReference>
<dbReference type="GO" id="GO:0003677">
    <property type="term" value="F:DNA binding"/>
    <property type="evidence" value="ECO:0007669"/>
    <property type="project" value="InterPro"/>
</dbReference>
<accession>A0A1G9R967</accession>
<protein>
    <submittedName>
        <fullName evidence="2">Predicted ATPase</fullName>
    </submittedName>
</protein>
<sequence>MDSRAWAARLAERFSELKQRSGRSYDVLAKRSGISRSVLHRYCSGAAVPTEFGFAERFAKVCGADRDELIELHRMWVHASGDTSAEPAPEPVVHAQFDVPRVVEDFTGRETELKRLLSALPGESAPLGGLVISALDGMGGIGKTTLAVLAAHRMRERFPDGHLFIDLHAHTEGQEPLSAGAALDRLLRAVGTPGEAIPEDIDERAGAWRAAMAGRRALVVLDNAIDSAQVRPLLPGSPTCFVLITSRRRLLDLEGVRTLTLDVLTPDEAAALFATVAAVPDGASVREAVRLCGYLPLAIRIAAARLRSRPSWTVEHLVRRLGNEHRRLAELQVGDRSVAATFSLSYKLLTAEQQWMFQLLGLAPGDDIDVLRAAALARVPDTVAEDLLESLVDAHLLQQPAPGRYQFHDLVRAYAADRAREEIPAAEREQALRRMFEFCVQGTVRAERLFNPNRLPLALPEPKEDAGPYPFSTPEEALEWCEAERVNLVASARTAAEENLHPYSWQLAWSLGGYLYLRSHWSDSIAVYEAALAATWRSGDRLAQSRMNYALGIVWRQLGRFDESIAAYDLALAVQRGEGMAAEEAMTLVGLADACAGLGRLDEAIECNRRALEAFRAEGHPWGEALALLGLGDATLARGELTEASAYLNQAILLAHALQDVYAQGRAGGRLTEVLLRQGNPAEAVERGRGFLALLEEVGDPWETANVLFHLGQAYAALGDTEAARRHLRGAEEIFGELGDETTRTVRESLLALGKAPPPPRGCAGAREFMNDSPFH</sequence>